<dbReference type="PANTHER" id="PTHR43617:SF35">
    <property type="entry name" value="[RIBOSOMAL PROTEIN BS18]-ALANINE N-ACETYLTRANSFERASE"/>
    <property type="match status" value="1"/>
</dbReference>
<dbReference type="NCBIfam" id="TIGR01575">
    <property type="entry name" value="rimI"/>
    <property type="match status" value="1"/>
</dbReference>
<evidence type="ECO:0000313" key="2">
    <source>
        <dbReference type="EMBL" id="VAW54407.1"/>
    </source>
</evidence>
<accession>A0A3B0WUT2</accession>
<proteinExistence type="inferred from homology"/>
<dbReference type="CDD" id="cd04301">
    <property type="entry name" value="NAT_SF"/>
    <property type="match status" value="1"/>
</dbReference>
<keyword evidence="2" id="KW-0808">Transferase</keyword>
<dbReference type="SUPFAM" id="SSF55729">
    <property type="entry name" value="Acyl-CoA N-acyltransferases (Nat)"/>
    <property type="match status" value="1"/>
</dbReference>
<protein>
    <submittedName>
        <fullName evidence="2">Ribosomal-protein-S18p-alanine acetyltransferase</fullName>
        <ecNumber evidence="2">2.3.1.128</ecNumber>
    </submittedName>
</protein>
<dbReference type="EMBL" id="UOFD01000077">
    <property type="protein sequence ID" value="VAW54407.1"/>
    <property type="molecule type" value="Genomic_DNA"/>
</dbReference>
<dbReference type="Gene3D" id="3.40.630.30">
    <property type="match status" value="1"/>
</dbReference>
<dbReference type="InterPro" id="IPR043690">
    <property type="entry name" value="RimI"/>
</dbReference>
<dbReference type="HAMAP" id="MF_02210">
    <property type="entry name" value="RimI"/>
    <property type="match status" value="1"/>
</dbReference>
<keyword evidence="2" id="KW-0012">Acyltransferase</keyword>
<dbReference type="Pfam" id="PF00583">
    <property type="entry name" value="Acetyltransf_1"/>
    <property type="match status" value="1"/>
</dbReference>
<dbReference type="PANTHER" id="PTHR43617">
    <property type="entry name" value="L-AMINO ACID N-ACETYLTRANSFERASE"/>
    <property type="match status" value="1"/>
</dbReference>
<gene>
    <name evidence="2" type="ORF">MNBD_GAMMA06-834</name>
</gene>
<dbReference type="InterPro" id="IPR016181">
    <property type="entry name" value="Acyl_CoA_acyltransferase"/>
</dbReference>
<dbReference type="PROSITE" id="PS51186">
    <property type="entry name" value="GNAT"/>
    <property type="match status" value="1"/>
</dbReference>
<reference evidence="2" key="1">
    <citation type="submission" date="2018-06" db="EMBL/GenBank/DDBJ databases">
        <authorList>
            <person name="Zhirakovskaya E."/>
        </authorList>
    </citation>
    <scope>NUCLEOTIDE SEQUENCE</scope>
</reference>
<sequence>MAVNFQNMNEEMSALVDIRTMNSFDLKQVIVVEEKAYPHPWTLGIFRDCLRVGYNSWVMTLDQQVIAYAIVMLSPGEAHILNICVDPEYQAKGLGRHLLRHLIKKINQTDIDMVLLEVRRSNANAQLLYQSEGFHELGVRKAYYPAKEGREDAIILAKYLAHQ</sequence>
<name>A0A3B0WUT2_9ZZZZ</name>
<feature type="domain" description="N-acetyltransferase" evidence="1">
    <location>
        <begin position="16"/>
        <end position="161"/>
    </location>
</feature>
<dbReference type="InterPro" id="IPR050276">
    <property type="entry name" value="MshD_Acetyltransferase"/>
</dbReference>
<dbReference type="GO" id="GO:0008999">
    <property type="term" value="F:protein-N-terminal-alanine acetyltransferase activity"/>
    <property type="evidence" value="ECO:0007669"/>
    <property type="project" value="TreeGrafter"/>
</dbReference>
<dbReference type="InterPro" id="IPR006464">
    <property type="entry name" value="AcTrfase_RimI/Ard1"/>
</dbReference>
<evidence type="ECO:0000259" key="1">
    <source>
        <dbReference type="PROSITE" id="PS51186"/>
    </source>
</evidence>
<dbReference type="AlphaFoldDB" id="A0A3B0WUT2"/>
<organism evidence="2">
    <name type="scientific">hydrothermal vent metagenome</name>
    <dbReference type="NCBI Taxonomy" id="652676"/>
    <lineage>
        <taxon>unclassified sequences</taxon>
        <taxon>metagenomes</taxon>
        <taxon>ecological metagenomes</taxon>
    </lineage>
</organism>
<dbReference type="InterPro" id="IPR000182">
    <property type="entry name" value="GNAT_dom"/>
</dbReference>
<dbReference type="EC" id="2.3.1.128" evidence="2"/>